<dbReference type="SUPFAM" id="SSF53671">
    <property type="entry name" value="Aspartate/ornithine carbamoyltransferase"/>
    <property type="match status" value="1"/>
</dbReference>
<sequence>MKNLNFTSFADVPDLQEWIKIAQNFKENPLSHESFGKGKTLGLLFFNPSLRTRLSTQKAAMNLGMNVMIMNVQQDGWTIEMEDGTVMNQNSQEHIKEAAGVISQYCDIIGVRTFASLADKKADYEEKVLQKFIKYALVPVISLESATAHPLQSFADILTIEEFKAKTNLTKKSKVVLSWSPHPKALPQAVPNSFVNWVKNTDSELVIACPKGFELNPEYTKGVSIVHNQEEAFKDADFIYAKNWSSFSDENEIYGKIGQNLEHWIVDEAKMKLTNNAKFMHCLPVRRNVVVADEVIDSQNSVVLEQAHNRVYSAQTVLFNILEQKFGYPMPY</sequence>
<feature type="binding site" description="in other chain" evidence="2">
    <location>
        <begin position="149"/>
        <end position="152"/>
    </location>
    <ligand>
        <name>carbamoyl phosphate</name>
        <dbReference type="ChEBI" id="CHEBI:58228"/>
        <note>ligand shared between two neighboring subunits</note>
    </ligand>
</feature>
<keyword evidence="2" id="KW-0055">Arginine biosynthesis</keyword>
<name>I4AQY1_BERLS</name>
<feature type="binding site" description="in other chain" evidence="2">
    <location>
        <begin position="49"/>
        <end position="52"/>
    </location>
    <ligand>
        <name>carbamoyl phosphate</name>
        <dbReference type="ChEBI" id="CHEBI:58228"/>
        <note>ligand shared between two neighboring subunits</note>
    </ligand>
</feature>
<reference evidence="6" key="1">
    <citation type="submission" date="2012-06" db="EMBL/GenBank/DDBJ databases">
        <title>The complete genome of Flexibacter litoralis DSM 6794.</title>
        <authorList>
            <person name="Lucas S."/>
            <person name="Copeland A."/>
            <person name="Lapidus A."/>
            <person name="Glavina del Rio T."/>
            <person name="Dalin E."/>
            <person name="Tice H."/>
            <person name="Bruce D."/>
            <person name="Goodwin L."/>
            <person name="Pitluck S."/>
            <person name="Peters L."/>
            <person name="Ovchinnikova G."/>
            <person name="Lu M."/>
            <person name="Kyrpides N."/>
            <person name="Mavromatis K."/>
            <person name="Ivanova N."/>
            <person name="Brettin T."/>
            <person name="Detter J.C."/>
            <person name="Han C."/>
            <person name="Larimer F."/>
            <person name="Land M."/>
            <person name="Hauser L."/>
            <person name="Markowitz V."/>
            <person name="Cheng J.-F."/>
            <person name="Hugenholtz P."/>
            <person name="Woyke T."/>
            <person name="Wu D."/>
            <person name="Spring S."/>
            <person name="Lang E."/>
            <person name="Kopitz M."/>
            <person name="Brambilla E."/>
            <person name="Klenk H.-P."/>
            <person name="Eisen J.A."/>
        </authorList>
    </citation>
    <scope>NUCLEOTIDE SEQUENCE [LARGE SCALE GENOMIC DNA]</scope>
    <source>
        <strain evidence="6">ATCC 23117 / DSM 6794 / NBRC 15988 / NCIMB 1366 / Sio-4</strain>
    </source>
</reference>
<dbReference type="Pfam" id="PF00185">
    <property type="entry name" value="OTCace"/>
    <property type="match status" value="1"/>
</dbReference>
<dbReference type="Proteomes" id="UP000006054">
    <property type="component" value="Chromosome"/>
</dbReference>
<dbReference type="PATRIC" id="fig|880071.3.peg.4071"/>
<dbReference type="InterPro" id="IPR006131">
    <property type="entry name" value="Asp_carbamoyltransf_Asp/Orn-bd"/>
</dbReference>
<comment type="subunit">
    <text evidence="2">Homotrimer.</text>
</comment>
<dbReference type="NCBIfam" id="NF003384">
    <property type="entry name" value="PRK04523.1"/>
    <property type="match status" value="1"/>
</dbReference>
<dbReference type="eggNOG" id="COG0078">
    <property type="taxonomic scope" value="Bacteria"/>
</dbReference>
<dbReference type="STRING" id="880071.Fleli_4070"/>
<dbReference type="GO" id="GO:0042450">
    <property type="term" value="P:L-arginine biosynthetic process via ornithine"/>
    <property type="evidence" value="ECO:0007669"/>
    <property type="project" value="TreeGrafter"/>
</dbReference>
<evidence type="ECO:0000259" key="3">
    <source>
        <dbReference type="Pfam" id="PF00185"/>
    </source>
</evidence>
<feature type="domain" description="Aspartate/ornithine carbamoyltransferase Asp/Orn-binding" evidence="3">
    <location>
        <begin position="190"/>
        <end position="319"/>
    </location>
</feature>
<dbReference type="InterPro" id="IPR043696">
    <property type="entry name" value="ArgF'-like"/>
</dbReference>
<accession>I4AQY1</accession>
<feature type="binding site" description="in other chain" evidence="2">
    <location>
        <position position="112"/>
    </location>
    <ligand>
        <name>carbamoyl phosphate</name>
        <dbReference type="ChEBI" id="CHEBI:58228"/>
        <note>ligand shared between two neighboring subunits</note>
    </ligand>
</feature>
<dbReference type="GO" id="GO:0004585">
    <property type="term" value="F:ornithine carbamoyltransferase activity"/>
    <property type="evidence" value="ECO:0007669"/>
    <property type="project" value="InterPro"/>
</dbReference>
<evidence type="ECO:0000256" key="1">
    <source>
        <dbReference type="ARBA" id="ARBA00022679"/>
    </source>
</evidence>
<feature type="binding site" evidence="2">
    <location>
        <position position="77"/>
    </location>
    <ligand>
        <name>carbamoyl phosphate</name>
        <dbReference type="ChEBI" id="CHEBI:58228"/>
        <note>ligand shared between two neighboring subunits</note>
    </ligand>
</feature>
<feature type="binding site" evidence="2">
    <location>
        <position position="182"/>
    </location>
    <ligand>
        <name>N(2)-succinyl-L-ornithine</name>
        <dbReference type="ChEBI" id="CHEBI:58514"/>
    </ligand>
</feature>
<dbReference type="GO" id="GO:0016597">
    <property type="term" value="F:amino acid binding"/>
    <property type="evidence" value="ECO:0007669"/>
    <property type="project" value="InterPro"/>
</dbReference>
<dbReference type="Pfam" id="PF02729">
    <property type="entry name" value="OTCace_N"/>
    <property type="match status" value="1"/>
</dbReference>
<comment type="function">
    <text evidence="2">Catalyzes the transfer of the carbamoyl group from carbamoyl phosphate to the delta-amino group of N(2)-succinyl-L-ornithine to produce N(2)-succinyl-L-citrulline. Is essential for arginine biosynthesis.</text>
</comment>
<dbReference type="PRINTS" id="PR00100">
    <property type="entry name" value="AOTCASE"/>
</dbReference>
<dbReference type="AlphaFoldDB" id="I4AQY1"/>
<protein>
    <recommendedName>
        <fullName evidence="2">N-succinylornithine carbamoyltransferase</fullName>
        <ecNumber evidence="2">2.1.3.11</ecNumber>
    </recommendedName>
    <alternativeName>
        <fullName evidence="2">N-succinyl-L-ornithine transcarbamylase</fullName>
        <shortName evidence="2">SOTCase</shortName>
    </alternativeName>
</protein>
<dbReference type="EMBL" id="CP003345">
    <property type="protein sequence ID" value="AFM06366.1"/>
    <property type="molecule type" value="Genomic_DNA"/>
</dbReference>
<evidence type="ECO:0000313" key="5">
    <source>
        <dbReference type="EMBL" id="AFM06366.1"/>
    </source>
</evidence>
<dbReference type="InterPro" id="IPR006130">
    <property type="entry name" value="Asp/Orn_carbamoylTrfase"/>
</dbReference>
<dbReference type="OrthoDB" id="9802587at2"/>
<dbReference type="InterPro" id="IPR006132">
    <property type="entry name" value="Asp/Orn_carbamoyltranf_P-bd"/>
</dbReference>
<keyword evidence="6" id="KW-1185">Reference proteome</keyword>
<organism evidence="5 6">
    <name type="scientific">Bernardetia litoralis (strain ATCC 23117 / DSM 6794 / NBRC 15988 / NCIMB 1366 / Fx l1 / Sio-4)</name>
    <name type="common">Flexibacter litoralis</name>
    <dbReference type="NCBI Taxonomy" id="880071"/>
    <lineage>
        <taxon>Bacteria</taxon>
        <taxon>Pseudomonadati</taxon>
        <taxon>Bacteroidota</taxon>
        <taxon>Cytophagia</taxon>
        <taxon>Cytophagales</taxon>
        <taxon>Bernardetiaceae</taxon>
        <taxon>Bernardetia</taxon>
    </lineage>
</organism>
<feature type="binding site" evidence="2">
    <location>
        <position position="144"/>
    </location>
    <ligand>
        <name>N(2)-succinyl-L-ornithine</name>
        <dbReference type="ChEBI" id="CHEBI:58514"/>
    </ligand>
</feature>
<feature type="binding site" description="in other chain" evidence="2">
    <location>
        <position position="310"/>
    </location>
    <ligand>
        <name>carbamoyl phosphate</name>
        <dbReference type="ChEBI" id="CHEBI:58228"/>
        <note>ligand shared between two neighboring subunits</note>
    </ligand>
</feature>
<evidence type="ECO:0000256" key="2">
    <source>
        <dbReference type="HAMAP-Rule" id="MF_02235"/>
    </source>
</evidence>
<dbReference type="PANTHER" id="PTHR45753:SF3">
    <property type="entry name" value="ORNITHINE TRANSCARBAMYLASE, MITOCHONDRIAL"/>
    <property type="match status" value="1"/>
</dbReference>
<dbReference type="PRINTS" id="PR00101">
    <property type="entry name" value="ATCASE"/>
</dbReference>
<evidence type="ECO:0000259" key="4">
    <source>
        <dbReference type="Pfam" id="PF02729"/>
    </source>
</evidence>
<dbReference type="GO" id="GO:0019240">
    <property type="term" value="P:citrulline biosynthetic process"/>
    <property type="evidence" value="ECO:0007669"/>
    <property type="project" value="TreeGrafter"/>
</dbReference>
<dbReference type="PANTHER" id="PTHR45753">
    <property type="entry name" value="ORNITHINE CARBAMOYLTRANSFERASE, MITOCHONDRIAL"/>
    <property type="match status" value="1"/>
</dbReference>
<dbReference type="HOGENOM" id="CLU_043846_3_3_10"/>
<dbReference type="RefSeq" id="WP_014799789.1">
    <property type="nucleotide sequence ID" value="NC_018018.1"/>
</dbReference>
<gene>
    <name evidence="2" type="primary">argF'</name>
    <name evidence="5" type="ordered locus">Fleli_4070</name>
</gene>
<proteinExistence type="inferred from homology"/>
<keyword evidence="1 2" id="KW-0808">Transferase</keyword>
<keyword evidence="2" id="KW-0028">Amino-acid biosynthesis</keyword>
<comment type="catalytic activity">
    <reaction evidence="2">
        <text>N(2)-succinyl-L-ornithine + carbamoyl phosphate = N(2)-succinyl-L-citrulline + phosphate + H(+)</text>
        <dbReference type="Rhea" id="RHEA:25884"/>
        <dbReference type="ChEBI" id="CHEBI:15378"/>
        <dbReference type="ChEBI" id="CHEBI:43474"/>
        <dbReference type="ChEBI" id="CHEBI:58228"/>
        <dbReference type="ChEBI" id="CHEBI:58514"/>
        <dbReference type="ChEBI" id="CHEBI:58862"/>
        <dbReference type="EC" id="2.1.3.11"/>
    </reaction>
</comment>
<dbReference type="KEGG" id="fli:Fleli_4070"/>
<dbReference type="UniPathway" id="UPA00068"/>
<evidence type="ECO:0000313" key="6">
    <source>
        <dbReference type="Proteomes" id="UP000006054"/>
    </source>
</evidence>
<feature type="binding site" evidence="2">
    <location>
        <position position="286"/>
    </location>
    <ligand>
        <name>N(2)-succinyl-L-ornithine</name>
        <dbReference type="ChEBI" id="CHEBI:58514"/>
    </ligand>
</feature>
<comment type="pathway">
    <text evidence="2">Amino-acid biosynthesis; L-arginine biosynthesis.</text>
</comment>
<feature type="domain" description="Aspartate/ornithine carbamoyltransferase carbamoyl-P binding" evidence="4">
    <location>
        <begin position="10"/>
        <end position="162"/>
    </location>
</feature>
<dbReference type="EC" id="2.1.3.11" evidence="2"/>
<dbReference type="InterPro" id="IPR036901">
    <property type="entry name" value="Asp/Orn_carbamoylTrfase_sf"/>
</dbReference>
<feature type="binding site" evidence="2">
    <location>
        <position position="242"/>
    </location>
    <ligand>
        <name>N(2)-succinyl-L-ornithine</name>
        <dbReference type="ChEBI" id="CHEBI:58514"/>
    </ligand>
</feature>
<dbReference type="HAMAP" id="MF_02235">
    <property type="entry name" value="SOTCase"/>
    <property type="match status" value="1"/>
</dbReference>
<dbReference type="Gene3D" id="3.40.50.1370">
    <property type="entry name" value="Aspartate/ornithine carbamoyltransferase"/>
    <property type="match status" value="2"/>
</dbReference>
<feature type="binding site" description="in other chain" evidence="2">
    <location>
        <begin position="282"/>
        <end position="283"/>
    </location>
    <ligand>
        <name>carbamoyl phosphate</name>
        <dbReference type="ChEBI" id="CHEBI:58228"/>
        <note>ligand shared between two neighboring subunits</note>
    </ligand>
</feature>
<comment type="similarity">
    <text evidence="2">Belongs to the aspartate/ornithine carbamoyltransferase superfamily. SOTCase family.</text>
</comment>